<dbReference type="Gene3D" id="2.10.25.10">
    <property type="entry name" value="Laminin"/>
    <property type="match status" value="1"/>
</dbReference>
<keyword evidence="3" id="KW-1185">Reference proteome</keyword>
<evidence type="ECO:0000313" key="3">
    <source>
        <dbReference type="Proteomes" id="UP000887566"/>
    </source>
</evidence>
<proteinExistence type="predicted"/>
<sequence length="144" mass="16144">MKFSLLIVPLVELIVHVCARPAVDDNERSGEYRTVASRACRDRCRQMCVNFGGQECIRVCNQQCAQPQEETTSVKGGVFKQCPRELENLLCLHGGVCYDSGLNEVFGRTEKSYGCMCAQCYRGARCESRLHDCTPVEIVIVEND</sequence>
<evidence type="ECO:0000256" key="1">
    <source>
        <dbReference type="SAM" id="SignalP"/>
    </source>
</evidence>
<reference evidence="4" key="1">
    <citation type="submission" date="2022-11" db="UniProtKB">
        <authorList>
            <consortium name="WormBaseParasite"/>
        </authorList>
    </citation>
    <scope>IDENTIFICATION</scope>
</reference>
<dbReference type="PROSITE" id="PS00022">
    <property type="entry name" value="EGF_1"/>
    <property type="match status" value="1"/>
</dbReference>
<feature type="chain" id="PRO_5037573009" evidence="1">
    <location>
        <begin position="20"/>
        <end position="144"/>
    </location>
</feature>
<feature type="domain" description="EGF-like" evidence="2">
    <location>
        <begin position="115"/>
        <end position="126"/>
    </location>
</feature>
<dbReference type="SUPFAM" id="SSF57196">
    <property type="entry name" value="EGF/Laminin"/>
    <property type="match status" value="1"/>
</dbReference>
<dbReference type="InterPro" id="IPR000742">
    <property type="entry name" value="EGF"/>
</dbReference>
<evidence type="ECO:0000259" key="2">
    <source>
        <dbReference type="PROSITE" id="PS00022"/>
    </source>
</evidence>
<dbReference type="AlphaFoldDB" id="A0A914W9U3"/>
<dbReference type="Proteomes" id="UP000887566">
    <property type="component" value="Unplaced"/>
</dbReference>
<protein>
    <submittedName>
        <fullName evidence="4">EGF-like domain-containing protein</fullName>
    </submittedName>
</protein>
<evidence type="ECO:0000313" key="4">
    <source>
        <dbReference type="WBParaSite" id="PSAMB.scaffold3504size18017.g21702.t1"/>
    </source>
</evidence>
<keyword evidence="1" id="KW-0732">Signal</keyword>
<organism evidence="3 4">
    <name type="scientific">Plectus sambesii</name>
    <dbReference type="NCBI Taxonomy" id="2011161"/>
    <lineage>
        <taxon>Eukaryota</taxon>
        <taxon>Metazoa</taxon>
        <taxon>Ecdysozoa</taxon>
        <taxon>Nematoda</taxon>
        <taxon>Chromadorea</taxon>
        <taxon>Plectida</taxon>
        <taxon>Plectina</taxon>
        <taxon>Plectoidea</taxon>
        <taxon>Plectidae</taxon>
        <taxon>Plectus</taxon>
    </lineage>
</organism>
<feature type="signal peptide" evidence="1">
    <location>
        <begin position="1"/>
        <end position="19"/>
    </location>
</feature>
<dbReference type="WBParaSite" id="PSAMB.scaffold3504size18017.g21702.t1">
    <property type="protein sequence ID" value="PSAMB.scaffold3504size18017.g21702.t1"/>
    <property type="gene ID" value="PSAMB.scaffold3504size18017.g21702"/>
</dbReference>
<accession>A0A914W9U3</accession>
<name>A0A914W9U3_9BILA</name>